<evidence type="ECO:0000256" key="6">
    <source>
        <dbReference type="RuleBase" id="RU004432"/>
    </source>
</evidence>
<dbReference type="PRINTS" id="PR00300">
    <property type="entry name" value="CLPPROTEASEA"/>
</dbReference>
<sequence length="815" mass="90829">MHISYTKQAESAIRCAAKKAKEMGHPYIGTEHLLLGLRSEYAGVAGQILAQNGVEEEKILRLMDELIVPQENIFSERKPKESPRFQYILENSEKEARRLHTASVGTEHLLLSMIRDVDCVATRILITLNINLQKIFTDIMNAAGADPKEYQEELQEAQKGTGSMTEQFCTDMTARAEEGKLDPVVGREQEMYRLMQILSRRTKNNPCLVGEPGVGKTAIIEGLAQRIAAGVVPEKMKDKRIYTLDLPGLIAGSKYRGEFEERMKGLISEVEAAGNIILFLDEIHTMIGAGGAEGAIDASSILKPSLARGEMQLIGATTTAEYRKYIEKDAALERRFQPVSVEEPTKEQCLAILNGLKEKYESHHKVEISDKALEAAVQLSKQYVTDRNLPDKAIDVLDEACSKVSLKGYKVPDNLTAMEESEKELAVQKEESIRRGDFEEASLIQREQDQVQAKLESVKKRFQKKMSSVRPAVTAEDIAEVVSVWTKVPVQKLAESDTDRLKKLESVLHKRVIGQEEAVSAVARAVKRGRVGLKDPRRPIGSFLFLGPTGVGKTELSKALAEALFGTEESMIRVDMSEYMEKHSVAKMIGSPPGYVGHEEGGQLSDQVRTHPYSVILFDEIEKAHPDVFNILLQVLDDGHITDSQGRKVDFSNTVIIMTSNAGAKAIVEPKKLGFAAKEDLAGDYKRMKQNVMDEVKMIFRPEFLNRIDEIIVFHALDKTHMKKIVTLMCRDFTKRLAEQMDIRLTLRESAKNLIVEKGTDAKYGARPLRRALQTELEDKLAEAILSGEIKSGDHVEAGAAKKEIRFIVNSSSVV</sequence>
<dbReference type="GO" id="GO:0034605">
    <property type="term" value="P:cellular response to heat"/>
    <property type="evidence" value="ECO:0007669"/>
    <property type="project" value="TreeGrafter"/>
</dbReference>
<accession>A0A9D2H8S7</accession>
<dbReference type="Gene3D" id="4.10.860.10">
    <property type="entry name" value="UVR domain"/>
    <property type="match status" value="1"/>
</dbReference>
<evidence type="ECO:0000256" key="1">
    <source>
        <dbReference type="ARBA" id="ARBA00022737"/>
    </source>
</evidence>
<dbReference type="FunFam" id="3.40.50.300:FF:000010">
    <property type="entry name" value="Chaperone clpB 1, putative"/>
    <property type="match status" value="1"/>
</dbReference>
<organism evidence="8 9">
    <name type="scientific">Candidatus Mediterraneibacter pullicola</name>
    <dbReference type="NCBI Taxonomy" id="2838682"/>
    <lineage>
        <taxon>Bacteria</taxon>
        <taxon>Bacillati</taxon>
        <taxon>Bacillota</taxon>
        <taxon>Clostridia</taxon>
        <taxon>Lachnospirales</taxon>
        <taxon>Lachnospiraceae</taxon>
        <taxon>Mediterraneibacter</taxon>
    </lineage>
</organism>
<evidence type="ECO:0000256" key="2">
    <source>
        <dbReference type="ARBA" id="ARBA00022741"/>
    </source>
</evidence>
<dbReference type="CDD" id="cd00009">
    <property type="entry name" value="AAA"/>
    <property type="match status" value="1"/>
</dbReference>
<feature type="domain" description="Clp R" evidence="7">
    <location>
        <begin position="1"/>
        <end position="145"/>
    </location>
</feature>
<dbReference type="GO" id="GO:0006508">
    <property type="term" value="P:proteolysis"/>
    <property type="evidence" value="ECO:0007669"/>
    <property type="project" value="UniProtKB-KW"/>
</dbReference>
<dbReference type="InterPro" id="IPR036628">
    <property type="entry name" value="Clp_N_dom_sf"/>
</dbReference>
<evidence type="ECO:0000256" key="5">
    <source>
        <dbReference type="PROSITE-ProRule" id="PRU01251"/>
    </source>
</evidence>
<comment type="caution">
    <text evidence="8">The sequence shown here is derived from an EMBL/GenBank/DDBJ whole genome shotgun (WGS) entry which is preliminary data.</text>
</comment>
<reference evidence="8" key="2">
    <citation type="submission" date="2021-04" db="EMBL/GenBank/DDBJ databases">
        <authorList>
            <person name="Gilroy R."/>
        </authorList>
    </citation>
    <scope>NUCLEOTIDE SEQUENCE</scope>
    <source>
        <strain evidence="8">ChiSjej2B20-11307</strain>
    </source>
</reference>
<dbReference type="SMART" id="SM01086">
    <property type="entry name" value="ClpB_D2-small"/>
    <property type="match status" value="1"/>
</dbReference>
<dbReference type="Gene3D" id="1.10.8.60">
    <property type="match status" value="2"/>
</dbReference>
<dbReference type="InterPro" id="IPR027417">
    <property type="entry name" value="P-loop_NTPase"/>
</dbReference>
<dbReference type="Pfam" id="PF00004">
    <property type="entry name" value="AAA"/>
    <property type="match status" value="1"/>
</dbReference>
<dbReference type="PROSITE" id="PS51903">
    <property type="entry name" value="CLP_R"/>
    <property type="match status" value="1"/>
</dbReference>
<name>A0A9D2H8S7_9FIRM</name>
<evidence type="ECO:0000259" key="7">
    <source>
        <dbReference type="PROSITE" id="PS51903"/>
    </source>
</evidence>
<dbReference type="CDD" id="cd19499">
    <property type="entry name" value="RecA-like_ClpB_Hsp104-like"/>
    <property type="match status" value="1"/>
</dbReference>
<comment type="similarity">
    <text evidence="6">Belongs to the ClpA/ClpB family.</text>
</comment>
<evidence type="ECO:0000313" key="9">
    <source>
        <dbReference type="Proteomes" id="UP000824223"/>
    </source>
</evidence>
<dbReference type="PROSITE" id="PS00870">
    <property type="entry name" value="CLPAB_1"/>
    <property type="match status" value="1"/>
</dbReference>
<keyword evidence="4 6" id="KW-0143">Chaperone</keyword>
<protein>
    <submittedName>
        <fullName evidence="8">ATP-dependent Clp protease ATP-binding subunit</fullName>
    </submittedName>
</protein>
<gene>
    <name evidence="8" type="ORF">H9798_05775</name>
</gene>
<dbReference type="PANTHER" id="PTHR11638:SF18">
    <property type="entry name" value="HEAT SHOCK PROTEIN 104"/>
    <property type="match status" value="1"/>
</dbReference>
<keyword evidence="1 5" id="KW-0677">Repeat</keyword>
<dbReference type="SUPFAM" id="SSF52540">
    <property type="entry name" value="P-loop containing nucleoside triphosphate hydrolases"/>
    <property type="match status" value="2"/>
</dbReference>
<dbReference type="PANTHER" id="PTHR11638">
    <property type="entry name" value="ATP-DEPENDENT CLP PROTEASE"/>
    <property type="match status" value="1"/>
</dbReference>
<dbReference type="EMBL" id="DXAK01000029">
    <property type="protein sequence ID" value="HJA06643.1"/>
    <property type="molecule type" value="Genomic_DNA"/>
</dbReference>
<keyword evidence="2 6" id="KW-0547">Nucleotide-binding</keyword>
<keyword evidence="8" id="KW-0378">Hydrolase</keyword>
<dbReference type="Pfam" id="PF02861">
    <property type="entry name" value="Clp_N"/>
    <property type="match status" value="1"/>
</dbReference>
<proteinExistence type="inferred from homology"/>
<dbReference type="InterPro" id="IPR041546">
    <property type="entry name" value="ClpA/ClpB_AAA_lid"/>
</dbReference>
<evidence type="ECO:0000256" key="3">
    <source>
        <dbReference type="ARBA" id="ARBA00022840"/>
    </source>
</evidence>
<dbReference type="GO" id="GO:0008233">
    <property type="term" value="F:peptidase activity"/>
    <property type="evidence" value="ECO:0007669"/>
    <property type="project" value="UniProtKB-KW"/>
</dbReference>
<dbReference type="InterPro" id="IPR028299">
    <property type="entry name" value="ClpA/B_CS2"/>
</dbReference>
<dbReference type="Pfam" id="PF07724">
    <property type="entry name" value="AAA_2"/>
    <property type="match status" value="1"/>
</dbReference>
<dbReference type="Pfam" id="PF10431">
    <property type="entry name" value="ClpB_D2-small"/>
    <property type="match status" value="1"/>
</dbReference>
<dbReference type="InterPro" id="IPR001270">
    <property type="entry name" value="ClpA/B"/>
</dbReference>
<dbReference type="GO" id="GO:0005737">
    <property type="term" value="C:cytoplasm"/>
    <property type="evidence" value="ECO:0007669"/>
    <property type="project" value="TreeGrafter"/>
</dbReference>
<dbReference type="InterPro" id="IPR018368">
    <property type="entry name" value="ClpA/B_CS1"/>
</dbReference>
<dbReference type="InterPro" id="IPR003959">
    <property type="entry name" value="ATPase_AAA_core"/>
</dbReference>
<dbReference type="GO" id="GO:0005524">
    <property type="term" value="F:ATP binding"/>
    <property type="evidence" value="ECO:0007669"/>
    <property type="project" value="UniProtKB-KW"/>
</dbReference>
<dbReference type="SMART" id="SM00382">
    <property type="entry name" value="AAA"/>
    <property type="match status" value="2"/>
</dbReference>
<reference evidence="8" key="1">
    <citation type="journal article" date="2021" name="PeerJ">
        <title>Extensive microbial diversity within the chicken gut microbiome revealed by metagenomics and culture.</title>
        <authorList>
            <person name="Gilroy R."/>
            <person name="Ravi A."/>
            <person name="Getino M."/>
            <person name="Pursley I."/>
            <person name="Horton D.L."/>
            <person name="Alikhan N.F."/>
            <person name="Baker D."/>
            <person name="Gharbi K."/>
            <person name="Hall N."/>
            <person name="Watson M."/>
            <person name="Adriaenssens E.M."/>
            <person name="Foster-Nyarko E."/>
            <person name="Jarju S."/>
            <person name="Secka A."/>
            <person name="Antonio M."/>
            <person name="Oren A."/>
            <person name="Chaudhuri R.R."/>
            <person name="La Ragione R."/>
            <person name="Hildebrand F."/>
            <person name="Pallen M.J."/>
        </authorList>
    </citation>
    <scope>NUCLEOTIDE SEQUENCE</scope>
    <source>
        <strain evidence="8">ChiSjej2B20-11307</strain>
    </source>
</reference>
<evidence type="ECO:0000313" key="8">
    <source>
        <dbReference type="EMBL" id="HJA06643.1"/>
    </source>
</evidence>
<keyword evidence="8" id="KW-0645">Protease</keyword>
<dbReference type="FunFam" id="3.40.50.300:FF:000025">
    <property type="entry name" value="ATP-dependent Clp protease subunit"/>
    <property type="match status" value="1"/>
</dbReference>
<dbReference type="GO" id="GO:0016887">
    <property type="term" value="F:ATP hydrolysis activity"/>
    <property type="evidence" value="ECO:0007669"/>
    <property type="project" value="InterPro"/>
</dbReference>
<dbReference type="Gene3D" id="3.40.50.300">
    <property type="entry name" value="P-loop containing nucleotide triphosphate hydrolases"/>
    <property type="match status" value="2"/>
</dbReference>
<dbReference type="InterPro" id="IPR019489">
    <property type="entry name" value="Clp_ATPase_C"/>
</dbReference>
<dbReference type="InterPro" id="IPR003593">
    <property type="entry name" value="AAA+_ATPase"/>
</dbReference>
<evidence type="ECO:0000256" key="4">
    <source>
        <dbReference type="ARBA" id="ARBA00023186"/>
    </source>
</evidence>
<dbReference type="PROSITE" id="PS00871">
    <property type="entry name" value="CLPAB_2"/>
    <property type="match status" value="1"/>
</dbReference>
<dbReference type="SUPFAM" id="SSF81923">
    <property type="entry name" value="Double Clp-N motif"/>
    <property type="match status" value="1"/>
</dbReference>
<dbReference type="Proteomes" id="UP000824223">
    <property type="component" value="Unassembled WGS sequence"/>
</dbReference>
<dbReference type="Gene3D" id="1.10.1780.10">
    <property type="entry name" value="Clp, N-terminal domain"/>
    <property type="match status" value="1"/>
</dbReference>
<dbReference type="AlphaFoldDB" id="A0A9D2H8S7"/>
<dbReference type="InterPro" id="IPR004176">
    <property type="entry name" value="Clp_R_N"/>
</dbReference>
<dbReference type="InterPro" id="IPR050130">
    <property type="entry name" value="ClpA_ClpB"/>
</dbReference>
<dbReference type="Pfam" id="PF17871">
    <property type="entry name" value="AAA_lid_9"/>
    <property type="match status" value="1"/>
</dbReference>
<keyword evidence="3 6" id="KW-0067">ATP-binding</keyword>